<name>A0A1Q9EVY3_SYMMI</name>
<gene>
    <name evidence="3" type="ORF">AK812_SmicGene4568</name>
</gene>
<feature type="region of interest" description="Disordered" evidence="1">
    <location>
        <begin position="343"/>
        <end position="410"/>
    </location>
</feature>
<comment type="caution">
    <text evidence="3">The sequence shown here is derived from an EMBL/GenBank/DDBJ whole genome shotgun (WGS) entry which is preliminary data.</text>
</comment>
<dbReference type="OrthoDB" id="426102at2759"/>
<keyword evidence="2" id="KW-0732">Signal</keyword>
<dbReference type="EMBL" id="LSRX01000057">
    <property type="protein sequence ID" value="OLQ11587.1"/>
    <property type="molecule type" value="Genomic_DNA"/>
</dbReference>
<organism evidence="3 4">
    <name type="scientific">Symbiodinium microadriaticum</name>
    <name type="common">Dinoflagellate</name>
    <name type="synonym">Zooxanthella microadriatica</name>
    <dbReference type="NCBI Taxonomy" id="2951"/>
    <lineage>
        <taxon>Eukaryota</taxon>
        <taxon>Sar</taxon>
        <taxon>Alveolata</taxon>
        <taxon>Dinophyceae</taxon>
        <taxon>Suessiales</taxon>
        <taxon>Symbiodiniaceae</taxon>
        <taxon>Symbiodinium</taxon>
    </lineage>
</organism>
<feature type="chain" id="PRO_5013000217" evidence="2">
    <location>
        <begin position="23"/>
        <end position="410"/>
    </location>
</feature>
<feature type="compositionally biased region" description="Basic and acidic residues" evidence="1">
    <location>
        <begin position="374"/>
        <end position="386"/>
    </location>
</feature>
<dbReference type="Proteomes" id="UP000186817">
    <property type="component" value="Unassembled WGS sequence"/>
</dbReference>
<accession>A0A1Q9EVY3</accession>
<evidence type="ECO:0000313" key="3">
    <source>
        <dbReference type="EMBL" id="OLQ11587.1"/>
    </source>
</evidence>
<feature type="compositionally biased region" description="Low complexity" evidence="1">
    <location>
        <begin position="394"/>
        <end position="410"/>
    </location>
</feature>
<evidence type="ECO:0000256" key="1">
    <source>
        <dbReference type="SAM" id="MobiDB-lite"/>
    </source>
</evidence>
<feature type="signal peptide" evidence="2">
    <location>
        <begin position="1"/>
        <end position="22"/>
    </location>
</feature>
<evidence type="ECO:0000256" key="2">
    <source>
        <dbReference type="SAM" id="SignalP"/>
    </source>
</evidence>
<dbReference type="AlphaFoldDB" id="A0A1Q9EVY3"/>
<reference evidence="3 4" key="1">
    <citation type="submission" date="2016-02" db="EMBL/GenBank/DDBJ databases">
        <title>Genome analysis of coral dinoflagellate symbionts highlights evolutionary adaptations to a symbiotic lifestyle.</title>
        <authorList>
            <person name="Aranda M."/>
            <person name="Li Y."/>
            <person name="Liew Y.J."/>
            <person name="Baumgarten S."/>
            <person name="Simakov O."/>
            <person name="Wilson M."/>
            <person name="Piel J."/>
            <person name="Ashoor H."/>
            <person name="Bougouffa S."/>
            <person name="Bajic V.B."/>
            <person name="Ryu T."/>
            <person name="Ravasi T."/>
            <person name="Bayer T."/>
            <person name="Micklem G."/>
            <person name="Kim H."/>
            <person name="Bhak J."/>
            <person name="Lajeunesse T.C."/>
            <person name="Voolstra C.R."/>
        </authorList>
    </citation>
    <scope>NUCLEOTIDE SEQUENCE [LARGE SCALE GENOMIC DNA]</scope>
    <source>
        <strain evidence="3 4">CCMP2467</strain>
    </source>
</reference>
<keyword evidence="4" id="KW-1185">Reference proteome</keyword>
<sequence>MVWWILVILVTTGTFHHGGIEASPEGIRGPQTRQKGQDHSPDGPSQFPGQFRGLQQTQSSFSLQGARNAPQRKPTAWTSTAFAWRNAELLEVCDVPQVEQGQCGFLPALREPLGTSGRELFQRRAIDTMATKVRAGSVGDPAEGLVGPQITKEASTVPTPKPPSNTPGQPSAEKLQLEALVKCLGGLKETLPPEAVEAIEQLQLSNTQDTTKELHRAVAAQSAAKKQLIQTRAARVAYIAAWNEYIVQVSDLIQTQVQEQAAQIAHYDETELAWQGSLAKATADLARMANVSTSNAQEDGESEMDVAEAQVDNDIEAAQEQERRRQQQVADSAKLVAVMESLKESAAQRLAQESSETREGSRTPRRLKQGPIDLTKEPEKDDKSDKSGQPTLSGQQQPAQAKKPPGGASV</sequence>
<protein>
    <submittedName>
        <fullName evidence="3">Uncharacterized protein</fullName>
    </submittedName>
</protein>
<proteinExistence type="predicted"/>
<evidence type="ECO:0000313" key="4">
    <source>
        <dbReference type="Proteomes" id="UP000186817"/>
    </source>
</evidence>
<feature type="region of interest" description="Disordered" evidence="1">
    <location>
        <begin position="137"/>
        <end position="171"/>
    </location>
</feature>
<feature type="region of interest" description="Disordered" evidence="1">
    <location>
        <begin position="19"/>
        <end position="52"/>
    </location>
</feature>